<dbReference type="SUPFAM" id="SSF82544">
    <property type="entry name" value="GckA/TtuD-like"/>
    <property type="match status" value="1"/>
</dbReference>
<evidence type="ECO:0000259" key="1">
    <source>
        <dbReference type="Pfam" id="PF05161"/>
    </source>
</evidence>
<name>A0A1Q8YJ56_9BURK</name>
<dbReference type="AlphaFoldDB" id="A0A1Q8YJ56"/>
<evidence type="ECO:0000313" key="2">
    <source>
        <dbReference type="EMBL" id="OLP07930.1"/>
    </source>
</evidence>
<dbReference type="Gene3D" id="3.40.1480.10">
    <property type="entry name" value="MOFRL domain"/>
    <property type="match status" value="1"/>
</dbReference>
<dbReference type="EMBL" id="MSYM01000007">
    <property type="protein sequence ID" value="OLP07930.1"/>
    <property type="molecule type" value="Genomic_DNA"/>
</dbReference>
<feature type="domain" description="MOFRL" evidence="1">
    <location>
        <begin position="9"/>
        <end position="58"/>
    </location>
</feature>
<protein>
    <submittedName>
        <fullName evidence="2">Putative hydroxypyruvate reductase</fullName>
        <ecNumber evidence="2">1.1.1.81</ecNumber>
    </submittedName>
</protein>
<reference evidence="2 3" key="1">
    <citation type="submission" date="2017-01" db="EMBL/GenBank/DDBJ databases">
        <title>Genome sequence of Rhodoferax antarcticus ANT.BR, a psychrophilic purple nonsulfur bacterium from an Antarctic microbial mat.</title>
        <authorList>
            <person name="Baker J."/>
            <person name="Riester C."/>
            <person name="Skinner B."/>
            <person name="Newell A."/>
            <person name="Swingley W."/>
            <person name="Madigan M."/>
            <person name="Jung D."/>
            <person name="Asao M."/>
            <person name="Chen M."/>
            <person name="Loughlin P."/>
            <person name="Pan H."/>
            <person name="Lin S."/>
            <person name="Li N."/>
            <person name="Shaw J."/>
            <person name="Prado M."/>
            <person name="Sherman C."/>
            <person name="Li X."/>
            <person name="Tang J."/>
            <person name="Blankenship R."/>
            <person name="Zhao T."/>
            <person name="Touchman J."/>
            <person name="Sattley M."/>
        </authorList>
    </citation>
    <scope>NUCLEOTIDE SEQUENCE [LARGE SCALE GENOMIC DNA]</scope>
    <source>
        <strain evidence="2 3">ANT.BR</strain>
    </source>
</reference>
<gene>
    <name evidence="2" type="ORF">BLL52_1028</name>
</gene>
<sequence>MAFTLGAGAGAVATPDTLLRAWAQGLALLEHLTNNNGQGFFEALGDSVATGPTPTNVNAFRAVLFQAAA</sequence>
<dbReference type="GO" id="GO:0016618">
    <property type="term" value="F:hydroxypyruvate reductase [NAD(P)H] activity"/>
    <property type="evidence" value="ECO:0007669"/>
    <property type="project" value="UniProtKB-EC"/>
</dbReference>
<proteinExistence type="predicted"/>
<dbReference type="InterPro" id="IPR037035">
    <property type="entry name" value="GK-like_C_sf"/>
</dbReference>
<comment type="caution">
    <text evidence="2">The sequence shown here is derived from an EMBL/GenBank/DDBJ whole genome shotgun (WGS) entry which is preliminary data.</text>
</comment>
<dbReference type="STRING" id="81479.RA876_18990"/>
<evidence type="ECO:0000313" key="3">
    <source>
        <dbReference type="Proteomes" id="UP000185911"/>
    </source>
</evidence>
<dbReference type="InterPro" id="IPR007835">
    <property type="entry name" value="MOFRL"/>
</dbReference>
<dbReference type="EC" id="1.1.1.81" evidence="2"/>
<dbReference type="Proteomes" id="UP000185911">
    <property type="component" value="Unassembled WGS sequence"/>
</dbReference>
<organism evidence="2 3">
    <name type="scientific">Rhodoferax antarcticus ANT.BR</name>
    <dbReference type="NCBI Taxonomy" id="1111071"/>
    <lineage>
        <taxon>Bacteria</taxon>
        <taxon>Pseudomonadati</taxon>
        <taxon>Pseudomonadota</taxon>
        <taxon>Betaproteobacteria</taxon>
        <taxon>Burkholderiales</taxon>
        <taxon>Comamonadaceae</taxon>
        <taxon>Rhodoferax</taxon>
    </lineage>
</organism>
<dbReference type="Pfam" id="PF05161">
    <property type="entry name" value="MOFRL"/>
    <property type="match status" value="1"/>
</dbReference>
<keyword evidence="3" id="KW-1185">Reference proteome</keyword>
<accession>A0A1Q8YJ56</accession>
<keyword evidence="2" id="KW-0670">Pyruvate</keyword>
<keyword evidence="2" id="KW-0560">Oxidoreductase</keyword>